<organism evidence="1 2">
    <name type="scientific">Escherichia coli O157 typing phage 5</name>
    <dbReference type="NCBI Taxonomy" id="1508680"/>
    <lineage>
        <taxon>Viruses</taxon>
        <taxon>Duplodnaviria</taxon>
        <taxon>Heunggongvirae</taxon>
        <taxon>Uroviricota</taxon>
        <taxon>Caudoviricetes</taxon>
        <taxon>Vequintavirinae</taxon>
        <taxon>Vequintavirus</taxon>
        <taxon>Vequintavirus V5</taxon>
    </lineage>
</organism>
<reference evidence="1 2" key="1">
    <citation type="journal article" date="2015" name="BMC Genomics">
        <title>Analysis of whole genome sequencing for the Escherichia coli O157:H7 typing phages.</title>
        <authorList>
            <person name="Cowley L.A."/>
            <person name="Beckett S.J."/>
            <person name="Chase-Topping M."/>
            <person name="Perry N."/>
            <person name="Dallman T.J."/>
            <person name="Gally D.L."/>
            <person name="Jenkins C."/>
        </authorList>
    </citation>
    <scope>NUCLEOTIDE SEQUENCE [LARGE SCALE GENOMIC DNA]</scope>
</reference>
<accession>A0A0F6R6A0</accession>
<dbReference type="EMBL" id="KP869103">
    <property type="protein sequence ID" value="AKE45631.1"/>
    <property type="molecule type" value="Genomic_DNA"/>
</dbReference>
<sequence length="96" mass="11230">MSRLRSQSKYPSRMVISCNPDSEHMLAKLVRWWLDDEGYPDPEKCGKKRYFIRRDGEFIWGDSKEELIEKYTTVNGLGVEIKPRPLSFSFIGATIK</sequence>
<protein>
    <submittedName>
        <fullName evidence="1">Uncharacterized protein</fullName>
    </submittedName>
</protein>
<gene>
    <name evidence="1" type="ORF">ECTP5_00757</name>
</gene>
<name>A0A0F6R6A0_9CAUD</name>
<proteinExistence type="predicted"/>
<evidence type="ECO:0000313" key="1">
    <source>
        <dbReference type="EMBL" id="AKE45631.1"/>
    </source>
</evidence>
<evidence type="ECO:0000313" key="2">
    <source>
        <dbReference type="Proteomes" id="UP000033802"/>
    </source>
</evidence>
<dbReference type="Proteomes" id="UP000033802">
    <property type="component" value="Segment"/>
</dbReference>